<accession>A0A2Z6AWW0</accession>
<proteinExistence type="predicted"/>
<dbReference type="Proteomes" id="UP000269883">
    <property type="component" value="Chromosome"/>
</dbReference>
<protein>
    <recommendedName>
        <fullName evidence="1">Methyltransferase type 11 domain-containing protein</fullName>
    </recommendedName>
</protein>
<dbReference type="InterPro" id="IPR029063">
    <property type="entry name" value="SAM-dependent_MTases_sf"/>
</dbReference>
<dbReference type="SUPFAM" id="SSF53335">
    <property type="entry name" value="S-adenosyl-L-methionine-dependent methyltransferases"/>
    <property type="match status" value="1"/>
</dbReference>
<dbReference type="Pfam" id="PF08241">
    <property type="entry name" value="Methyltransf_11"/>
    <property type="match status" value="1"/>
</dbReference>
<dbReference type="GO" id="GO:0008757">
    <property type="term" value="F:S-adenosylmethionine-dependent methyltransferase activity"/>
    <property type="evidence" value="ECO:0007669"/>
    <property type="project" value="InterPro"/>
</dbReference>
<evidence type="ECO:0000313" key="3">
    <source>
        <dbReference type="Proteomes" id="UP000269883"/>
    </source>
</evidence>
<dbReference type="EMBL" id="AP017378">
    <property type="protein sequence ID" value="BBD07742.1"/>
    <property type="molecule type" value="Genomic_DNA"/>
</dbReference>
<dbReference type="AlphaFoldDB" id="A0A2Z6AWW0"/>
<feature type="domain" description="Methyltransferase type 11" evidence="1">
    <location>
        <begin position="10"/>
        <end position="97"/>
    </location>
</feature>
<keyword evidence="3" id="KW-1185">Reference proteome</keyword>
<dbReference type="Gene3D" id="3.40.50.150">
    <property type="entry name" value="Vaccinia Virus protein VP39"/>
    <property type="match status" value="1"/>
</dbReference>
<dbReference type="RefSeq" id="WP_126377255.1">
    <property type="nucleotide sequence ID" value="NZ_AP017378.1"/>
</dbReference>
<evidence type="ECO:0000259" key="1">
    <source>
        <dbReference type="Pfam" id="PF08241"/>
    </source>
</evidence>
<reference evidence="2 3" key="1">
    <citation type="journal article" date="2018" name="Sci. Adv.">
        <title>Multi-heme cytochromes provide a pathway for survival in energy-limited environments.</title>
        <authorList>
            <person name="Deng X."/>
            <person name="Dohmae N."/>
            <person name="Nealson K.H."/>
            <person name="Hashimoto K."/>
            <person name="Okamoto A."/>
        </authorList>
    </citation>
    <scope>NUCLEOTIDE SEQUENCE [LARGE SCALE GENOMIC DNA]</scope>
    <source>
        <strain evidence="2 3">IS5</strain>
    </source>
</reference>
<dbReference type="OrthoDB" id="101857at2"/>
<evidence type="ECO:0000313" key="2">
    <source>
        <dbReference type="EMBL" id="BBD07742.1"/>
    </source>
</evidence>
<name>A0A2Z6AWW0_9BACT</name>
<dbReference type="KEGG" id="dfl:DFE_1016"/>
<gene>
    <name evidence="2" type="ORF">DFE_1016</name>
</gene>
<organism evidence="2 3">
    <name type="scientific">Desulfovibrio ferrophilus</name>
    <dbReference type="NCBI Taxonomy" id="241368"/>
    <lineage>
        <taxon>Bacteria</taxon>
        <taxon>Pseudomonadati</taxon>
        <taxon>Thermodesulfobacteriota</taxon>
        <taxon>Desulfovibrionia</taxon>
        <taxon>Desulfovibrionales</taxon>
        <taxon>Desulfovibrionaceae</taxon>
        <taxon>Desulfovibrio</taxon>
    </lineage>
</organism>
<sequence>MSNGPSKYVLHVGCGVKKPGRLHSMFTSSEWNEVRLDINPMARPDLIASITDMRIVATASMDALYSSHNLEHLLPHEVTKALGEFQRVLKPKGMALIAVPDLQAAAALIAQDKPDQAIYTSPLGPVTPMDILYGHSKALERGNLFMLHKTGFTASSLGKALRISGFSKVEVTRDSGSVALWAKAYVSDQTAPSSPKVSSGPFGN</sequence>
<dbReference type="InterPro" id="IPR013216">
    <property type="entry name" value="Methyltransf_11"/>
</dbReference>